<sequence>MSTNETETNNKIDPNFLQKLKETSIKYLAYSYKIKFQKIDYDYLKSARIKFVKKFVKITRIIPLFKIITVCIFRYDFTIDINIMDDTSWTELLKICVNNVKNVVKNPDEITSIAFGPNIEWRPYGKYKYVLDTRDNSKLPSDIFEDGDLVHIVMIQRNDKWHPTAWYLNKCNYCNILESTIHTLKRCAQCDSVHYCNQQCQKADWIKHKTQCNKDKLEI</sequence>
<proteinExistence type="predicted"/>
<evidence type="ECO:0000256" key="1">
    <source>
        <dbReference type="ARBA" id="ARBA00022723"/>
    </source>
</evidence>
<evidence type="ECO:0000313" key="5">
    <source>
        <dbReference type="EMBL" id="QHT09756.1"/>
    </source>
</evidence>
<dbReference type="PROSITE" id="PS50865">
    <property type="entry name" value="ZF_MYND_2"/>
    <property type="match status" value="1"/>
</dbReference>
<keyword evidence="3" id="KW-0862">Zinc</keyword>
<dbReference type="Pfam" id="PF01753">
    <property type="entry name" value="zf-MYND"/>
    <property type="match status" value="1"/>
</dbReference>
<dbReference type="InterPro" id="IPR002893">
    <property type="entry name" value="Znf_MYND"/>
</dbReference>
<keyword evidence="2" id="KW-0863">Zinc-finger</keyword>
<dbReference type="AlphaFoldDB" id="A0A6C0CY46"/>
<name>A0A6C0CY46_9ZZZZ</name>
<feature type="domain" description="MYND-type" evidence="4">
    <location>
        <begin position="171"/>
        <end position="212"/>
    </location>
</feature>
<keyword evidence="1" id="KW-0479">Metal-binding</keyword>
<dbReference type="GO" id="GO:0008270">
    <property type="term" value="F:zinc ion binding"/>
    <property type="evidence" value="ECO:0007669"/>
    <property type="project" value="UniProtKB-KW"/>
</dbReference>
<evidence type="ECO:0000259" key="4">
    <source>
        <dbReference type="PROSITE" id="PS50865"/>
    </source>
</evidence>
<accession>A0A6C0CY46</accession>
<dbReference type="PROSITE" id="PS01360">
    <property type="entry name" value="ZF_MYND_1"/>
    <property type="match status" value="1"/>
</dbReference>
<evidence type="ECO:0000256" key="2">
    <source>
        <dbReference type="ARBA" id="ARBA00022771"/>
    </source>
</evidence>
<dbReference type="Gene3D" id="6.10.140.2220">
    <property type="match status" value="1"/>
</dbReference>
<dbReference type="SUPFAM" id="SSF144232">
    <property type="entry name" value="HIT/MYND zinc finger-like"/>
    <property type="match status" value="1"/>
</dbReference>
<organism evidence="5">
    <name type="scientific">viral metagenome</name>
    <dbReference type="NCBI Taxonomy" id="1070528"/>
    <lineage>
        <taxon>unclassified sequences</taxon>
        <taxon>metagenomes</taxon>
        <taxon>organismal metagenomes</taxon>
    </lineage>
</organism>
<protein>
    <recommendedName>
        <fullName evidence="4">MYND-type domain-containing protein</fullName>
    </recommendedName>
</protein>
<dbReference type="EMBL" id="MN739515">
    <property type="protein sequence ID" value="QHT09756.1"/>
    <property type="molecule type" value="Genomic_DNA"/>
</dbReference>
<evidence type="ECO:0000256" key="3">
    <source>
        <dbReference type="ARBA" id="ARBA00022833"/>
    </source>
</evidence>
<reference evidence="5" key="1">
    <citation type="journal article" date="2020" name="Nature">
        <title>Giant virus diversity and host interactions through global metagenomics.</title>
        <authorList>
            <person name="Schulz F."/>
            <person name="Roux S."/>
            <person name="Paez-Espino D."/>
            <person name="Jungbluth S."/>
            <person name="Walsh D.A."/>
            <person name="Denef V.J."/>
            <person name="McMahon K.D."/>
            <person name="Konstantinidis K.T."/>
            <person name="Eloe-Fadrosh E.A."/>
            <person name="Kyrpides N.C."/>
            <person name="Woyke T."/>
        </authorList>
    </citation>
    <scope>NUCLEOTIDE SEQUENCE</scope>
    <source>
        <strain evidence="5">GVMAG-M-3300023174-102</strain>
    </source>
</reference>